<dbReference type="CDD" id="cd00130">
    <property type="entry name" value="PAS"/>
    <property type="match status" value="1"/>
</dbReference>
<evidence type="ECO:0000313" key="10">
    <source>
        <dbReference type="EMBL" id="OIO08131.1"/>
    </source>
</evidence>
<dbReference type="Gene3D" id="3.30.565.10">
    <property type="entry name" value="Histidine kinase-like ATPase, C-terminal domain"/>
    <property type="match status" value="1"/>
</dbReference>
<evidence type="ECO:0000313" key="11">
    <source>
        <dbReference type="Proteomes" id="UP000182860"/>
    </source>
</evidence>
<feature type="transmembrane region" description="Helical" evidence="7">
    <location>
        <begin position="40"/>
        <end position="61"/>
    </location>
</feature>
<accession>A0A1J4TB62</accession>
<keyword evidence="7" id="KW-0812">Transmembrane</keyword>
<dbReference type="InterPro" id="IPR001610">
    <property type="entry name" value="PAC"/>
</dbReference>
<dbReference type="PROSITE" id="PS50109">
    <property type="entry name" value="HIS_KIN"/>
    <property type="match status" value="1"/>
</dbReference>
<dbReference type="InterPro" id="IPR050736">
    <property type="entry name" value="Sensor_HK_Regulatory"/>
</dbReference>
<dbReference type="Pfam" id="PF13426">
    <property type="entry name" value="PAS_9"/>
    <property type="match status" value="1"/>
</dbReference>
<dbReference type="PANTHER" id="PTHR43711">
    <property type="entry name" value="TWO-COMPONENT HISTIDINE KINASE"/>
    <property type="match status" value="1"/>
</dbReference>
<keyword evidence="3" id="KW-0597">Phosphoprotein</keyword>
<dbReference type="CDD" id="cd00082">
    <property type="entry name" value="HisKA"/>
    <property type="match status" value="1"/>
</dbReference>
<dbReference type="InterPro" id="IPR004358">
    <property type="entry name" value="Sig_transdc_His_kin-like_C"/>
</dbReference>
<dbReference type="SUPFAM" id="SSF47384">
    <property type="entry name" value="Homodimeric domain of signal transducing histidine kinase"/>
    <property type="match status" value="1"/>
</dbReference>
<dbReference type="Gene3D" id="3.30.450.20">
    <property type="entry name" value="PAS domain"/>
    <property type="match status" value="1"/>
</dbReference>
<keyword evidence="6" id="KW-0902">Two-component regulatory system</keyword>
<dbReference type="SMART" id="SM00086">
    <property type="entry name" value="PAC"/>
    <property type="match status" value="1"/>
</dbReference>
<dbReference type="PANTHER" id="PTHR43711:SF30">
    <property type="entry name" value="HISTIDINE KINASE"/>
    <property type="match status" value="1"/>
</dbReference>
<reference evidence="10 11" key="1">
    <citation type="journal article" date="2016" name="Environ. Microbiol.">
        <title>Genomic resolution of a cold subsurface aquifer community provides metabolic insights for novel microbes adapted to high CO concentrations.</title>
        <authorList>
            <person name="Probst A.J."/>
            <person name="Castelle C.J."/>
            <person name="Singh A."/>
            <person name="Brown C.T."/>
            <person name="Anantharaman K."/>
            <person name="Sharon I."/>
            <person name="Hug L.A."/>
            <person name="Burstein D."/>
            <person name="Emerson J.B."/>
            <person name="Thomas B.C."/>
            <person name="Banfield J.F."/>
        </authorList>
    </citation>
    <scope>NUCLEOTIDE SEQUENCE [LARGE SCALE GENOMIC DNA]</scope>
    <source>
        <strain evidence="10">CG1_02_41_21</strain>
    </source>
</reference>
<evidence type="ECO:0000256" key="2">
    <source>
        <dbReference type="ARBA" id="ARBA00012438"/>
    </source>
</evidence>
<comment type="caution">
    <text evidence="10">The sequence shown here is derived from an EMBL/GenBank/DDBJ whole genome shotgun (WGS) entry which is preliminary data.</text>
</comment>
<protein>
    <recommendedName>
        <fullName evidence="2">histidine kinase</fullName>
        <ecNumber evidence="2">2.7.13.3</ecNumber>
    </recommendedName>
</protein>
<dbReference type="Gene3D" id="1.10.287.130">
    <property type="match status" value="1"/>
</dbReference>
<dbReference type="EMBL" id="MNUV01000015">
    <property type="protein sequence ID" value="OIO08131.1"/>
    <property type="molecule type" value="Genomic_DNA"/>
</dbReference>
<evidence type="ECO:0000256" key="7">
    <source>
        <dbReference type="SAM" id="Phobius"/>
    </source>
</evidence>
<dbReference type="SMART" id="SM00387">
    <property type="entry name" value="HATPase_c"/>
    <property type="match status" value="1"/>
</dbReference>
<keyword evidence="7" id="KW-1133">Transmembrane helix</keyword>
<evidence type="ECO:0000256" key="4">
    <source>
        <dbReference type="ARBA" id="ARBA00022679"/>
    </source>
</evidence>
<dbReference type="SUPFAM" id="SSF55785">
    <property type="entry name" value="PYP-like sensor domain (PAS domain)"/>
    <property type="match status" value="1"/>
</dbReference>
<dbReference type="PROSITE" id="PS50113">
    <property type="entry name" value="PAC"/>
    <property type="match status" value="1"/>
</dbReference>
<evidence type="ECO:0000256" key="5">
    <source>
        <dbReference type="ARBA" id="ARBA00022777"/>
    </source>
</evidence>
<dbReference type="FunFam" id="3.30.565.10:FF:000006">
    <property type="entry name" value="Sensor histidine kinase WalK"/>
    <property type="match status" value="1"/>
</dbReference>
<comment type="catalytic activity">
    <reaction evidence="1">
        <text>ATP + protein L-histidine = ADP + protein N-phospho-L-histidine.</text>
        <dbReference type="EC" id="2.7.13.3"/>
    </reaction>
</comment>
<evidence type="ECO:0000259" key="8">
    <source>
        <dbReference type="PROSITE" id="PS50109"/>
    </source>
</evidence>
<dbReference type="InterPro" id="IPR036890">
    <property type="entry name" value="HATPase_C_sf"/>
</dbReference>
<dbReference type="InterPro" id="IPR035965">
    <property type="entry name" value="PAS-like_dom_sf"/>
</dbReference>
<evidence type="ECO:0000259" key="9">
    <source>
        <dbReference type="PROSITE" id="PS50113"/>
    </source>
</evidence>
<organism evidence="10 11">
    <name type="scientific">Candidatus Falkowbacteria bacterium CG1_02_41_21</name>
    <dbReference type="NCBI Taxonomy" id="1805147"/>
    <lineage>
        <taxon>Bacteria</taxon>
        <taxon>Candidatus Falkowiibacteriota</taxon>
    </lineage>
</organism>
<keyword evidence="7" id="KW-0472">Membrane</keyword>
<dbReference type="SUPFAM" id="SSF55874">
    <property type="entry name" value="ATPase domain of HSP90 chaperone/DNA topoisomerase II/histidine kinase"/>
    <property type="match status" value="1"/>
</dbReference>
<sequence length="446" mass="50426">MRNIIHFFSLKIPRKIISVLLFLLYFAVVIRFVLEYSYPPQSYFLIVLFSFSNLPSALIFISKKSNPYLLSELRATEKALQATYRHWDSLLSLLPQAVFSYANNATGNILFVNDFGVKLFGYRDLDDFKKMGYLDIFDKSQKARIMSERANLIEKKNTMISEYVGLKKDGTKFPVALYSTPIIDDDHKVSGVLGILIDLSEIKRFKETIDQLHSLDQAKDDFLNIAAHELKTPLTSILVVSEILKTKSKTLGDQEIGKEIDLLFGEAERLKKIVDQILTATRFENKHNVIKNETFDLLALIKDHISSLKSLAEPRKSQINFAITERKEAWVSADPDKILEVLNNFVDNAVKYGTPDQTIIIKTILSATEVKVEVTDQGIGIAPDKIGRMFSKFSQLENSLARTQEGIGLGLYICRLIVESYKGRVGVNSAVGKGSTFYFSLPLVKK</sequence>
<proteinExistence type="predicted"/>
<dbReference type="AlphaFoldDB" id="A0A1J4TB62"/>
<dbReference type="InterPro" id="IPR003594">
    <property type="entry name" value="HATPase_dom"/>
</dbReference>
<dbReference type="GO" id="GO:0000155">
    <property type="term" value="F:phosphorelay sensor kinase activity"/>
    <property type="evidence" value="ECO:0007669"/>
    <property type="project" value="InterPro"/>
</dbReference>
<dbReference type="InterPro" id="IPR005467">
    <property type="entry name" value="His_kinase_dom"/>
</dbReference>
<dbReference type="InterPro" id="IPR000014">
    <property type="entry name" value="PAS"/>
</dbReference>
<feature type="transmembrane region" description="Helical" evidence="7">
    <location>
        <begin position="12"/>
        <end position="34"/>
    </location>
</feature>
<dbReference type="InterPro" id="IPR036097">
    <property type="entry name" value="HisK_dim/P_sf"/>
</dbReference>
<feature type="domain" description="PAC" evidence="9">
    <location>
        <begin position="159"/>
        <end position="211"/>
    </location>
</feature>
<dbReference type="InterPro" id="IPR003661">
    <property type="entry name" value="HisK_dim/P_dom"/>
</dbReference>
<dbReference type="Pfam" id="PF02518">
    <property type="entry name" value="HATPase_c"/>
    <property type="match status" value="1"/>
</dbReference>
<evidence type="ECO:0000256" key="3">
    <source>
        <dbReference type="ARBA" id="ARBA00022553"/>
    </source>
</evidence>
<dbReference type="SMART" id="SM00388">
    <property type="entry name" value="HisKA"/>
    <property type="match status" value="1"/>
</dbReference>
<dbReference type="Proteomes" id="UP000182860">
    <property type="component" value="Unassembled WGS sequence"/>
</dbReference>
<evidence type="ECO:0000256" key="1">
    <source>
        <dbReference type="ARBA" id="ARBA00000085"/>
    </source>
</evidence>
<gene>
    <name evidence="10" type="ORF">AUJ35_00885</name>
</gene>
<dbReference type="Pfam" id="PF00512">
    <property type="entry name" value="HisKA"/>
    <property type="match status" value="1"/>
</dbReference>
<dbReference type="NCBIfam" id="TIGR00229">
    <property type="entry name" value="sensory_box"/>
    <property type="match status" value="1"/>
</dbReference>
<feature type="domain" description="Histidine kinase" evidence="8">
    <location>
        <begin position="225"/>
        <end position="445"/>
    </location>
</feature>
<dbReference type="PRINTS" id="PR00344">
    <property type="entry name" value="BCTRLSENSOR"/>
</dbReference>
<name>A0A1J4TB62_9BACT</name>
<keyword evidence="5" id="KW-0418">Kinase</keyword>
<evidence type="ECO:0000256" key="6">
    <source>
        <dbReference type="ARBA" id="ARBA00023012"/>
    </source>
</evidence>
<dbReference type="InterPro" id="IPR000700">
    <property type="entry name" value="PAS-assoc_C"/>
</dbReference>
<keyword evidence="4" id="KW-0808">Transferase</keyword>
<dbReference type="EC" id="2.7.13.3" evidence="2"/>